<feature type="compositionally biased region" description="Basic and acidic residues" evidence="2">
    <location>
        <begin position="900"/>
        <end position="917"/>
    </location>
</feature>
<dbReference type="AlphaFoldDB" id="A0AA88YU37"/>
<keyword evidence="1" id="KW-0175">Coiled coil</keyword>
<evidence type="ECO:0000313" key="4">
    <source>
        <dbReference type="Proteomes" id="UP001186944"/>
    </source>
</evidence>
<evidence type="ECO:0000256" key="2">
    <source>
        <dbReference type="SAM" id="MobiDB-lite"/>
    </source>
</evidence>
<dbReference type="PANTHER" id="PTHR33861">
    <property type="entry name" value="PROTEIN CBG18333"/>
    <property type="match status" value="1"/>
</dbReference>
<dbReference type="GO" id="GO:0048255">
    <property type="term" value="P:mRNA stabilization"/>
    <property type="evidence" value="ECO:0007669"/>
    <property type="project" value="TreeGrafter"/>
</dbReference>
<reference evidence="3" key="1">
    <citation type="submission" date="2019-08" db="EMBL/GenBank/DDBJ databases">
        <title>The improved chromosome-level genome for the pearl oyster Pinctada fucata martensii using PacBio sequencing and Hi-C.</title>
        <authorList>
            <person name="Zheng Z."/>
        </authorList>
    </citation>
    <scope>NUCLEOTIDE SEQUENCE</scope>
    <source>
        <strain evidence="3">ZZ-2019</strain>
        <tissue evidence="3">Adductor muscle</tissue>
    </source>
</reference>
<dbReference type="Pfam" id="PF15189">
    <property type="entry name" value="MEIOC"/>
    <property type="match status" value="1"/>
</dbReference>
<name>A0AA88YU37_PINIB</name>
<organism evidence="3 4">
    <name type="scientific">Pinctada imbricata</name>
    <name type="common">Atlantic pearl-oyster</name>
    <name type="synonym">Pinctada martensii</name>
    <dbReference type="NCBI Taxonomy" id="66713"/>
    <lineage>
        <taxon>Eukaryota</taxon>
        <taxon>Metazoa</taxon>
        <taxon>Spiralia</taxon>
        <taxon>Lophotrochozoa</taxon>
        <taxon>Mollusca</taxon>
        <taxon>Bivalvia</taxon>
        <taxon>Autobranchia</taxon>
        <taxon>Pteriomorphia</taxon>
        <taxon>Pterioida</taxon>
        <taxon>Pterioidea</taxon>
        <taxon>Pteriidae</taxon>
        <taxon>Pinctada</taxon>
    </lineage>
</organism>
<sequence>MYDTASIGPQLSKFTVSGTDRYNPGTDRYKPGTDRYNPGTDRYNTGSDRYNGGNQPSLWRTNSNVCAESATRGQAVINEQGDQGYFDQFNANERLSIIQGSSGDHFSHFDDLVSQICGDEDSSLFAFRQQFYDQSDSGFNSSQNDSEGLPSFPATPQSGWSQKQDSQNTTFTSADLQHSTPLPWNQEGDSINNNGGNVSSTDLPSPEPKPDLDYLQAYMIAQSQKNLKNYGLLNGQSADNLLNAFDLSNILPTLQESSSSSSSFDLSQPSISTSSNESQSKLGNLQYFQNQSTMCNSTQYHLSDKQPNARKSLGYEDLKVDSNDNLMHFHPNTSVPPPSYPIRVLQQNKENIQPYKLQNSFTSPKRDFTQDGNHSALQRQQNADPLKDSYRSDPALRTSTPGPGSYDLSTSSIPPTLPLSVEVPSSSQGKSSTPVDSGKIHSHTPSSYHGSLSTMSGQSTPSSSGDSGFQGFEKITSAGTNGRPTSALPNQLQSLPYPLFTQPPPILANTNHPPPQPSVAVSSHSYINVNQAAEKLGHRRASYQGNSHISEAYRQKLAKLSLVSPHLTEPNLPVDKVAMAPDSSYKEILTAQLAKDRKAGHKDNLFLQELGAVPPPPPPTYLKYLPHIISPAPHHILATPGAYPPTDTLEYYIDPYGRITPHYVTPEMILDFPQVVYPGIHNIFTGIKHVRRSGPANDLHNKLEDCYEQYRNIERERKKTEAELARQNPGKKVSSANNIVVPRLPSNPSRVDRLVVDSFKEHARIVTLVDKMEKLRNFTLHPNIHSSLERWLEGIRKVQARRKEEIINATNRQRNGGPRHQEDKDVNALASSIGELTTLCRKARTANWSALQMSDKDNKPMTSLGIDIKTGLTETGFVLYDHQTNELALRFSSNEEEGEGEKKETEGEKKEEEGEKK</sequence>
<dbReference type="InterPro" id="IPR027963">
    <property type="entry name" value="MEIOC"/>
</dbReference>
<dbReference type="GO" id="GO:0005737">
    <property type="term" value="C:cytoplasm"/>
    <property type="evidence" value="ECO:0007669"/>
    <property type="project" value="TreeGrafter"/>
</dbReference>
<feature type="region of interest" description="Disordered" evidence="2">
    <location>
        <begin position="256"/>
        <end position="278"/>
    </location>
</feature>
<dbReference type="GO" id="GO:0005634">
    <property type="term" value="C:nucleus"/>
    <property type="evidence" value="ECO:0007669"/>
    <property type="project" value="TreeGrafter"/>
</dbReference>
<feature type="region of interest" description="Disordered" evidence="2">
    <location>
        <begin position="360"/>
        <end position="497"/>
    </location>
</feature>
<feature type="compositionally biased region" description="Low complexity" evidence="2">
    <location>
        <begin position="257"/>
        <end position="272"/>
    </location>
</feature>
<feature type="compositionally biased region" description="Low complexity" evidence="2">
    <location>
        <begin position="408"/>
        <end position="420"/>
    </location>
</feature>
<accession>A0AA88YU37</accession>
<feature type="coiled-coil region" evidence="1">
    <location>
        <begin position="696"/>
        <end position="723"/>
    </location>
</feature>
<dbReference type="GO" id="GO:0007141">
    <property type="term" value="P:male meiosis I"/>
    <property type="evidence" value="ECO:0007669"/>
    <property type="project" value="TreeGrafter"/>
</dbReference>
<keyword evidence="4" id="KW-1185">Reference proteome</keyword>
<evidence type="ECO:0000313" key="3">
    <source>
        <dbReference type="EMBL" id="KAK3105433.1"/>
    </source>
</evidence>
<feature type="compositionally biased region" description="Polar residues" evidence="2">
    <location>
        <begin position="423"/>
        <end position="435"/>
    </location>
</feature>
<feature type="compositionally biased region" description="Polar residues" evidence="2">
    <location>
        <begin position="477"/>
        <end position="494"/>
    </location>
</feature>
<feature type="region of interest" description="Disordered" evidence="2">
    <location>
        <begin position="15"/>
        <end position="48"/>
    </location>
</feature>
<feature type="compositionally biased region" description="Polar residues" evidence="2">
    <location>
        <begin position="154"/>
        <end position="203"/>
    </location>
</feature>
<feature type="compositionally biased region" description="Polar residues" evidence="2">
    <location>
        <begin position="136"/>
        <end position="146"/>
    </location>
</feature>
<feature type="region of interest" description="Disordered" evidence="2">
    <location>
        <begin position="136"/>
        <end position="210"/>
    </location>
</feature>
<protein>
    <submittedName>
        <fullName evidence="3">Uncharacterized protein</fullName>
    </submittedName>
</protein>
<dbReference type="Proteomes" id="UP001186944">
    <property type="component" value="Unassembled WGS sequence"/>
</dbReference>
<feature type="compositionally biased region" description="Polar residues" evidence="2">
    <location>
        <begin position="370"/>
        <end position="383"/>
    </location>
</feature>
<dbReference type="GO" id="GO:0007144">
    <property type="term" value="P:female meiosis I"/>
    <property type="evidence" value="ECO:0007669"/>
    <property type="project" value="TreeGrafter"/>
</dbReference>
<proteinExistence type="predicted"/>
<dbReference type="EMBL" id="VSWD01000004">
    <property type="protein sequence ID" value="KAK3105433.1"/>
    <property type="molecule type" value="Genomic_DNA"/>
</dbReference>
<feature type="region of interest" description="Disordered" evidence="2">
    <location>
        <begin position="889"/>
        <end position="917"/>
    </location>
</feature>
<dbReference type="PANTHER" id="PTHR33861:SF5">
    <property type="entry name" value="GAMMA-TUBULIN COMPLEX COMPONENT"/>
    <property type="match status" value="1"/>
</dbReference>
<evidence type="ECO:0000256" key="1">
    <source>
        <dbReference type="SAM" id="Coils"/>
    </source>
</evidence>
<comment type="caution">
    <text evidence="3">The sequence shown here is derived from an EMBL/GenBank/DDBJ whole genome shotgun (WGS) entry which is preliminary data.</text>
</comment>
<gene>
    <name evidence="3" type="ORF">FSP39_025152</name>
</gene>
<feature type="compositionally biased region" description="Low complexity" evidence="2">
    <location>
        <begin position="451"/>
        <end position="467"/>
    </location>
</feature>